<organism evidence="8 10">
    <name type="scientific">Halarcobacter bivalviorum</name>
    <dbReference type="NCBI Taxonomy" id="663364"/>
    <lineage>
        <taxon>Bacteria</taxon>
        <taxon>Pseudomonadati</taxon>
        <taxon>Campylobacterota</taxon>
        <taxon>Epsilonproteobacteria</taxon>
        <taxon>Campylobacterales</taxon>
        <taxon>Arcobacteraceae</taxon>
        <taxon>Halarcobacter</taxon>
    </lineage>
</organism>
<dbReference type="AlphaFoldDB" id="A0AAX2AAT6"/>
<sequence length="216" mass="25696">MNKKEEFRKRDFCYTCYRPESSCMCKYINTIETKTKFIILMHPKEFRKTKNGTGQFTKNSLSNSELYIGINFTNHKKINKIIENPENESYLLYPDENSHDLSSKKINTDKNLVIFIIDSTWPCSKKIIKESTNLQKLKMLSFTTKIKSAFKIKRQPSEYCLSTIESTQYILELLNNYNYENLKIEELNNMSKPFEKMVDYQIKCAEKKSEPRFKIY</sequence>
<dbReference type="RefSeq" id="WP_114839359.1">
    <property type="nucleotide sequence ID" value="NZ_CP031217.1"/>
</dbReference>
<reference evidence="8 10" key="1">
    <citation type="submission" date="2017-10" db="EMBL/GenBank/DDBJ databases">
        <title>Genomics of the genus Arcobacter.</title>
        <authorList>
            <person name="Perez-Cataluna A."/>
            <person name="Figueras M.J."/>
        </authorList>
    </citation>
    <scope>NUCLEOTIDE SEQUENCE [LARGE SCALE GENOMIC DNA]</scope>
    <source>
        <strain evidence="8 10">CECT 7835</strain>
    </source>
</reference>
<dbReference type="Pfam" id="PF03942">
    <property type="entry name" value="DTW"/>
    <property type="match status" value="1"/>
</dbReference>
<evidence type="ECO:0000259" key="6">
    <source>
        <dbReference type="SMART" id="SM01144"/>
    </source>
</evidence>
<evidence type="ECO:0000313" key="9">
    <source>
        <dbReference type="Proteomes" id="UP000253850"/>
    </source>
</evidence>
<dbReference type="PANTHER" id="PTHR21392">
    <property type="entry name" value="TRNA-URIDINE AMINOCARBOXYPROPYLTRANSFERASE 2"/>
    <property type="match status" value="1"/>
</dbReference>
<name>A0AAX2AAT6_9BACT</name>
<keyword evidence="10" id="KW-1185">Reference proteome</keyword>
<evidence type="ECO:0000313" key="8">
    <source>
        <dbReference type="EMBL" id="RXK10544.1"/>
    </source>
</evidence>
<dbReference type="InterPro" id="IPR039262">
    <property type="entry name" value="DTWD2/TAPT"/>
</dbReference>
<dbReference type="Proteomes" id="UP000253850">
    <property type="component" value="Chromosome"/>
</dbReference>
<reference evidence="7 9" key="2">
    <citation type="submission" date="2018-07" db="EMBL/GenBank/DDBJ databases">
        <title>Complete genome of the Arcobacter bivalviorum type strain LMG 26154.</title>
        <authorList>
            <person name="Miller W.G."/>
            <person name="Yee E."/>
            <person name="Bono J.L."/>
        </authorList>
    </citation>
    <scope>NUCLEOTIDE SEQUENCE [LARGE SCALE GENOMIC DNA]</scope>
    <source>
        <strain evidence="7 9">LMG 26154</strain>
    </source>
</reference>
<dbReference type="InterPro" id="IPR005636">
    <property type="entry name" value="DTW"/>
</dbReference>
<keyword evidence="2" id="KW-0808">Transferase</keyword>
<proteinExistence type="inferred from homology"/>
<evidence type="ECO:0000313" key="7">
    <source>
        <dbReference type="EMBL" id="AXH12532.1"/>
    </source>
</evidence>
<dbReference type="EMBL" id="PDKM01000002">
    <property type="protein sequence ID" value="RXK10544.1"/>
    <property type="molecule type" value="Genomic_DNA"/>
</dbReference>
<dbReference type="KEGG" id="hbv:ABIV_1539"/>
<dbReference type="GO" id="GO:0016432">
    <property type="term" value="F:tRNA-uridine aminocarboxypropyltransferase activity"/>
    <property type="evidence" value="ECO:0007669"/>
    <property type="project" value="UniProtKB-EC"/>
</dbReference>
<gene>
    <name evidence="7" type="ORF">ABIV_1539</name>
    <name evidence="8" type="ORF">CRV05_04500</name>
</gene>
<evidence type="ECO:0000313" key="10">
    <source>
        <dbReference type="Proteomes" id="UP000289193"/>
    </source>
</evidence>
<dbReference type="EC" id="2.5.1.25" evidence="1"/>
<dbReference type="EMBL" id="CP031217">
    <property type="protein sequence ID" value="AXH12532.1"/>
    <property type="molecule type" value="Genomic_DNA"/>
</dbReference>
<dbReference type="PANTHER" id="PTHR21392:SF0">
    <property type="entry name" value="TRNA-URIDINE AMINOCARBOXYPROPYLTRANSFERASE 2"/>
    <property type="match status" value="1"/>
</dbReference>
<evidence type="ECO:0000256" key="3">
    <source>
        <dbReference type="ARBA" id="ARBA00022691"/>
    </source>
</evidence>
<dbReference type="GO" id="GO:0008033">
    <property type="term" value="P:tRNA processing"/>
    <property type="evidence" value="ECO:0007669"/>
    <property type="project" value="UniProtKB-KW"/>
</dbReference>
<evidence type="ECO:0000256" key="2">
    <source>
        <dbReference type="ARBA" id="ARBA00022679"/>
    </source>
</evidence>
<evidence type="ECO:0000256" key="4">
    <source>
        <dbReference type="ARBA" id="ARBA00022694"/>
    </source>
</evidence>
<accession>A0AAX2AAT6</accession>
<protein>
    <recommendedName>
        <fullName evidence="1">tRNA-uridine aminocarboxypropyltransferase</fullName>
        <ecNumber evidence="1">2.5.1.25</ecNumber>
    </recommendedName>
</protein>
<dbReference type="SMART" id="SM01144">
    <property type="entry name" value="DTW"/>
    <property type="match status" value="1"/>
</dbReference>
<keyword evidence="3" id="KW-0949">S-adenosyl-L-methionine</keyword>
<dbReference type="Proteomes" id="UP000289193">
    <property type="component" value="Unassembled WGS sequence"/>
</dbReference>
<feature type="domain" description="DTW" evidence="6">
    <location>
        <begin position="9"/>
        <end position="206"/>
    </location>
</feature>
<comment type="similarity">
    <text evidence="5">Belongs to the TDD superfamily. DTWD2 family.</text>
</comment>
<evidence type="ECO:0000256" key="1">
    <source>
        <dbReference type="ARBA" id="ARBA00012386"/>
    </source>
</evidence>
<keyword evidence="4" id="KW-0819">tRNA processing</keyword>
<evidence type="ECO:0000256" key="5">
    <source>
        <dbReference type="ARBA" id="ARBA00034489"/>
    </source>
</evidence>